<dbReference type="SUPFAM" id="SSF52087">
    <property type="entry name" value="CRAL/TRIO domain"/>
    <property type="match status" value="1"/>
</dbReference>
<keyword evidence="1" id="KW-1133">Transmembrane helix</keyword>
<comment type="caution">
    <text evidence="3">The sequence shown here is derived from an EMBL/GenBank/DDBJ whole genome shotgun (WGS) entry which is preliminary data.</text>
</comment>
<evidence type="ECO:0000313" key="3">
    <source>
        <dbReference type="EMBL" id="GFH45575.1"/>
    </source>
</evidence>
<feature type="transmembrane region" description="Helical" evidence="1">
    <location>
        <begin position="182"/>
        <end position="203"/>
    </location>
</feature>
<dbReference type="CDD" id="cd00170">
    <property type="entry name" value="SEC14"/>
    <property type="match status" value="1"/>
</dbReference>
<dbReference type="PROSITE" id="PS50191">
    <property type="entry name" value="CRAL_TRIO"/>
    <property type="match status" value="1"/>
</dbReference>
<evidence type="ECO:0000259" key="2">
    <source>
        <dbReference type="PROSITE" id="PS50191"/>
    </source>
</evidence>
<organism evidence="3 4">
    <name type="scientific">Chaetoceros tenuissimus</name>
    <dbReference type="NCBI Taxonomy" id="426638"/>
    <lineage>
        <taxon>Eukaryota</taxon>
        <taxon>Sar</taxon>
        <taxon>Stramenopiles</taxon>
        <taxon>Ochrophyta</taxon>
        <taxon>Bacillariophyta</taxon>
        <taxon>Coscinodiscophyceae</taxon>
        <taxon>Chaetocerotophycidae</taxon>
        <taxon>Chaetocerotales</taxon>
        <taxon>Chaetocerotaceae</taxon>
        <taxon>Chaetoceros</taxon>
    </lineage>
</organism>
<keyword evidence="4" id="KW-1185">Reference proteome</keyword>
<dbReference type="InterPro" id="IPR001251">
    <property type="entry name" value="CRAL-TRIO_dom"/>
</dbReference>
<dbReference type="PANTHER" id="PTHR10174">
    <property type="entry name" value="ALPHA-TOCOPHEROL TRANSFER PROTEIN-RELATED"/>
    <property type="match status" value="1"/>
</dbReference>
<dbReference type="PANTHER" id="PTHR10174:SF229">
    <property type="entry name" value="CRAL-TRIO DOMAIN-CONTAINING PROTEIN"/>
    <property type="match status" value="1"/>
</dbReference>
<evidence type="ECO:0000256" key="1">
    <source>
        <dbReference type="SAM" id="Phobius"/>
    </source>
</evidence>
<dbReference type="SMART" id="SM00516">
    <property type="entry name" value="SEC14"/>
    <property type="match status" value="1"/>
</dbReference>
<sequence length="273" mass="31156">MSLEGSNANVVDQAEALLPELKVELGEAARGISDKDLLRFLYWKADVKRAAGRFRDHIKWRQENKWAFDDPELKVSTDEQLQKLLKDQILVAPDSLTSKDGCAVVIGRLKNNDMSDGRKPVDICRMFLYIIDRVMERKEAQLNGVIVFHDLDGVSKNNLDLRIPKILFPAIIGHFPIRIKGIYMLNAPFFFKGMFAVISNLLLPKKIKQRAHTVKSIDEIYGRIDKDKLLVEHGGQLDFNVEQWVDKNKQREVENKVDSFHSCLVHAVSSVSC</sequence>
<keyword evidence="1" id="KW-0472">Membrane</keyword>
<dbReference type="AlphaFoldDB" id="A0AAD3H089"/>
<dbReference type="InterPro" id="IPR036865">
    <property type="entry name" value="CRAL-TRIO_dom_sf"/>
</dbReference>
<dbReference type="InterPro" id="IPR036273">
    <property type="entry name" value="CRAL/TRIO_N_dom_sf"/>
</dbReference>
<gene>
    <name evidence="3" type="ORF">CTEN210_02049</name>
</gene>
<accession>A0AAD3H089</accession>
<keyword evidence="1" id="KW-0812">Transmembrane</keyword>
<feature type="domain" description="CRAL-TRIO" evidence="2">
    <location>
        <begin position="78"/>
        <end position="241"/>
    </location>
</feature>
<dbReference type="Proteomes" id="UP001054902">
    <property type="component" value="Unassembled WGS sequence"/>
</dbReference>
<dbReference type="SUPFAM" id="SSF46938">
    <property type="entry name" value="CRAL/TRIO N-terminal domain"/>
    <property type="match status" value="1"/>
</dbReference>
<dbReference type="EMBL" id="BLLK01000020">
    <property type="protein sequence ID" value="GFH45575.1"/>
    <property type="molecule type" value="Genomic_DNA"/>
</dbReference>
<name>A0AAD3H089_9STRA</name>
<proteinExistence type="predicted"/>
<dbReference type="Pfam" id="PF00650">
    <property type="entry name" value="CRAL_TRIO"/>
    <property type="match status" value="1"/>
</dbReference>
<evidence type="ECO:0000313" key="4">
    <source>
        <dbReference type="Proteomes" id="UP001054902"/>
    </source>
</evidence>
<dbReference type="Gene3D" id="3.40.525.10">
    <property type="entry name" value="CRAL-TRIO lipid binding domain"/>
    <property type="match status" value="1"/>
</dbReference>
<reference evidence="3 4" key="1">
    <citation type="journal article" date="2021" name="Sci. Rep.">
        <title>The genome of the diatom Chaetoceros tenuissimus carries an ancient integrated fragment of an extant virus.</title>
        <authorList>
            <person name="Hongo Y."/>
            <person name="Kimura K."/>
            <person name="Takaki Y."/>
            <person name="Yoshida Y."/>
            <person name="Baba S."/>
            <person name="Kobayashi G."/>
            <person name="Nagasaki K."/>
            <person name="Hano T."/>
            <person name="Tomaru Y."/>
        </authorList>
    </citation>
    <scope>NUCLEOTIDE SEQUENCE [LARGE SCALE GENOMIC DNA]</scope>
    <source>
        <strain evidence="3 4">NIES-3715</strain>
    </source>
</reference>
<protein>
    <recommendedName>
        <fullName evidence="2">CRAL-TRIO domain-containing protein</fullName>
    </recommendedName>
</protein>